<evidence type="ECO:0000313" key="6">
    <source>
        <dbReference type="EMBL" id="RGC47892.1"/>
    </source>
</evidence>
<keyword evidence="2" id="KW-0547">Nucleotide-binding</keyword>
<dbReference type="PROSITE" id="PS50893">
    <property type="entry name" value="ABC_TRANSPORTER_2"/>
    <property type="match status" value="1"/>
</dbReference>
<proteinExistence type="predicted"/>
<name>A0A3E2XNG6_9FIRM</name>
<feature type="domain" description="ABC transporter" evidence="4">
    <location>
        <begin position="4"/>
        <end position="209"/>
    </location>
</feature>
<evidence type="ECO:0000313" key="5">
    <source>
        <dbReference type="EMBL" id="RGB79679.1"/>
    </source>
</evidence>
<keyword evidence="3 6" id="KW-0067">ATP-binding</keyword>
<evidence type="ECO:0000256" key="3">
    <source>
        <dbReference type="ARBA" id="ARBA00022840"/>
    </source>
</evidence>
<keyword evidence="1" id="KW-0813">Transport</keyword>
<dbReference type="AlphaFoldDB" id="A0A3E2XNG6"/>
<evidence type="ECO:0000256" key="2">
    <source>
        <dbReference type="ARBA" id="ARBA00022741"/>
    </source>
</evidence>
<dbReference type="Proteomes" id="UP000261231">
    <property type="component" value="Unassembled WGS sequence"/>
</dbReference>
<dbReference type="InterPro" id="IPR051782">
    <property type="entry name" value="ABC_Transporter_VariousFunc"/>
</dbReference>
<evidence type="ECO:0000259" key="4">
    <source>
        <dbReference type="PROSITE" id="PS50893"/>
    </source>
</evidence>
<dbReference type="PANTHER" id="PTHR42939">
    <property type="entry name" value="ABC TRANSPORTER ATP-BINDING PROTEIN ALBC-RELATED"/>
    <property type="match status" value="1"/>
</dbReference>
<dbReference type="Proteomes" id="UP000260773">
    <property type="component" value="Unassembled WGS sequence"/>
</dbReference>
<protein>
    <submittedName>
        <fullName evidence="6">ATP-binding cassette domain-containing protein</fullName>
    </submittedName>
</protein>
<dbReference type="GeneID" id="74985899"/>
<dbReference type="Gene3D" id="3.40.50.300">
    <property type="entry name" value="P-loop containing nucleotide triphosphate hydrolases"/>
    <property type="match status" value="1"/>
</dbReference>
<dbReference type="SMART" id="SM00382">
    <property type="entry name" value="AAA"/>
    <property type="match status" value="1"/>
</dbReference>
<dbReference type="RefSeq" id="WP_117528481.1">
    <property type="nucleotide sequence ID" value="NZ_JAAXCM010000020.1"/>
</dbReference>
<dbReference type="PANTHER" id="PTHR42939:SF1">
    <property type="entry name" value="ABC TRANSPORTER ATP-BINDING PROTEIN ALBC-RELATED"/>
    <property type="match status" value="1"/>
</dbReference>
<dbReference type="InterPro" id="IPR027417">
    <property type="entry name" value="P-loop_NTPase"/>
</dbReference>
<keyword evidence="8" id="KW-1185">Reference proteome</keyword>
<dbReference type="EMBL" id="QVFD01000005">
    <property type="protein sequence ID" value="RGC47892.1"/>
    <property type="molecule type" value="Genomic_DNA"/>
</dbReference>
<dbReference type="SUPFAM" id="SSF52540">
    <property type="entry name" value="P-loop containing nucleoside triphosphate hydrolases"/>
    <property type="match status" value="1"/>
</dbReference>
<dbReference type="GO" id="GO:0005524">
    <property type="term" value="F:ATP binding"/>
    <property type="evidence" value="ECO:0007669"/>
    <property type="project" value="UniProtKB-KW"/>
</dbReference>
<comment type="caution">
    <text evidence="6">The sequence shown here is derived from an EMBL/GenBank/DDBJ whole genome shotgun (WGS) entry which is preliminary data.</text>
</comment>
<organism evidence="6 8">
    <name type="scientific">Coprococcus catus</name>
    <dbReference type="NCBI Taxonomy" id="116085"/>
    <lineage>
        <taxon>Bacteria</taxon>
        <taxon>Bacillati</taxon>
        <taxon>Bacillota</taxon>
        <taxon>Clostridia</taxon>
        <taxon>Lachnospirales</taxon>
        <taxon>Lachnospiraceae</taxon>
        <taxon>Coprococcus</taxon>
    </lineage>
</organism>
<evidence type="ECO:0000256" key="1">
    <source>
        <dbReference type="ARBA" id="ARBA00022448"/>
    </source>
</evidence>
<dbReference type="InterPro" id="IPR003439">
    <property type="entry name" value="ABC_transporter-like_ATP-bd"/>
</dbReference>
<dbReference type="OrthoDB" id="9809205at2"/>
<dbReference type="EMBL" id="QVEP01000021">
    <property type="protein sequence ID" value="RGB79679.1"/>
    <property type="molecule type" value="Genomic_DNA"/>
</dbReference>
<dbReference type="GO" id="GO:0016887">
    <property type="term" value="F:ATP hydrolysis activity"/>
    <property type="evidence" value="ECO:0007669"/>
    <property type="project" value="InterPro"/>
</dbReference>
<sequence>MEKIELIGVNKSFKEEKVLKDICLTLTDNKIYGFVGRNGSGKSVLFKIICGYVIADSGKIMIDGKELGKDMDFPEGLGALIETPGFIWYQSGFENLRYLARIRNKINDAQVKDAIRQVGLNPDSKKWVGKYSMGMKQRLGIAQAIMENPDILVLDEPMNALDEEGVEEIRQLLLKYRQLGRCILITSHNREDIEILCDEVFEIKSGVLQ</sequence>
<accession>A0A3E2XNG6</accession>
<evidence type="ECO:0000313" key="8">
    <source>
        <dbReference type="Proteomes" id="UP000261231"/>
    </source>
</evidence>
<dbReference type="Pfam" id="PF00005">
    <property type="entry name" value="ABC_tran"/>
    <property type="match status" value="1"/>
</dbReference>
<reference evidence="7 8" key="1">
    <citation type="submission" date="2018-08" db="EMBL/GenBank/DDBJ databases">
        <title>A genome reference for cultivated species of the human gut microbiota.</title>
        <authorList>
            <person name="Zou Y."/>
            <person name="Xue W."/>
            <person name="Luo G."/>
        </authorList>
    </citation>
    <scope>NUCLEOTIDE SEQUENCE [LARGE SCALE GENOMIC DNA]</scope>
    <source>
        <strain evidence="5 7">AF45-17</strain>
        <strain evidence="6 8">AM28-39</strain>
    </source>
</reference>
<evidence type="ECO:0000313" key="7">
    <source>
        <dbReference type="Proteomes" id="UP000260773"/>
    </source>
</evidence>
<dbReference type="InterPro" id="IPR003593">
    <property type="entry name" value="AAA+_ATPase"/>
</dbReference>
<gene>
    <name evidence="5" type="ORF">DW070_09535</name>
    <name evidence="6" type="ORF">DW747_06905</name>
</gene>